<accession>A0A4Z0ZVR1</accession>
<evidence type="ECO:0000313" key="1">
    <source>
        <dbReference type="EMBL" id="TGL58625.1"/>
    </source>
</evidence>
<sequence length="309" mass="34701">MREQQNFVHQFSIVKAQPEERSGSIKCLIKASSEKEDRVGEIILKSAYADSQMRNNFLKEGYLDYNHITDFIDKEIAETKPSVDRLATLQKSKLEAIIGYPEAVGTKDEFPNELGIKDDGFYILGRLIPGNHFVEEIRKGLQSGWKGYGASVSGTAFAKDFDGNKLKRITLKKCAIQPLQESVNGDTHVTLLKSNLVLLRDIQKSFADGTSPVPSQMTSGENELYSKIHALEMKLNGFMNLLSHHPEFADKFLETIYSDILSQILNGGMSLKSSSLRDYIQFRYGLDGETLEDLTDTLFIKITGEQNQC</sequence>
<dbReference type="Proteomes" id="UP000297567">
    <property type="component" value="Unassembled WGS sequence"/>
</dbReference>
<comment type="caution">
    <text evidence="1">The sequence shown here is derived from an EMBL/GenBank/DDBJ whole genome shotgun (WGS) entry which is preliminary data.</text>
</comment>
<keyword evidence="2" id="KW-1185">Reference proteome</keyword>
<name>A0A4Z0ZVR1_9LEPT</name>
<proteinExistence type="predicted"/>
<dbReference type="RefSeq" id="WP_135645110.1">
    <property type="nucleotide sequence ID" value="NZ_RQGH01000035.1"/>
</dbReference>
<gene>
    <name evidence="1" type="ORF">EHQ62_17165</name>
</gene>
<protein>
    <submittedName>
        <fullName evidence="1">Uncharacterized protein</fullName>
    </submittedName>
</protein>
<evidence type="ECO:0000313" key="2">
    <source>
        <dbReference type="Proteomes" id="UP000297567"/>
    </source>
</evidence>
<dbReference type="EMBL" id="RQGH01000035">
    <property type="protein sequence ID" value="TGL58625.1"/>
    <property type="molecule type" value="Genomic_DNA"/>
</dbReference>
<reference evidence="1" key="1">
    <citation type="journal article" date="2019" name="PLoS Negl. Trop. Dis.">
        <title>Revisiting the worldwide diversity of Leptospira species in the environment.</title>
        <authorList>
            <person name="Vincent A.T."/>
            <person name="Schiettekatte O."/>
            <person name="Bourhy P."/>
            <person name="Veyrier F.J."/>
            <person name="Picardeau M."/>
        </authorList>
    </citation>
    <scope>NUCLEOTIDE SEQUENCE [LARGE SCALE GENOMIC DNA]</scope>
    <source>
        <strain evidence="1">201702451</strain>
    </source>
</reference>
<dbReference type="AlphaFoldDB" id="A0A4Z0ZVR1"/>
<organism evidence="1 2">
    <name type="scientific">Leptospira jelokensis</name>
    <dbReference type="NCBI Taxonomy" id="2484931"/>
    <lineage>
        <taxon>Bacteria</taxon>
        <taxon>Pseudomonadati</taxon>
        <taxon>Spirochaetota</taxon>
        <taxon>Spirochaetia</taxon>
        <taxon>Leptospirales</taxon>
        <taxon>Leptospiraceae</taxon>
        <taxon>Leptospira</taxon>
    </lineage>
</organism>